<keyword evidence="4" id="KW-0109">Calcium transport</keyword>
<evidence type="ECO:0000256" key="6">
    <source>
        <dbReference type="ARBA" id="ARBA00022723"/>
    </source>
</evidence>
<feature type="transmembrane region" description="Helical" evidence="16">
    <location>
        <begin position="320"/>
        <end position="338"/>
    </location>
</feature>
<dbReference type="Pfam" id="PF00122">
    <property type="entry name" value="E1-E2_ATPase"/>
    <property type="match status" value="1"/>
</dbReference>
<dbReference type="FunFam" id="1.20.1110.10:FF:000039">
    <property type="entry name" value="Calcium-transporting ATPase"/>
    <property type="match status" value="1"/>
</dbReference>
<keyword evidence="8" id="KW-0106">Calcium</keyword>
<keyword evidence="11" id="KW-1278">Translocase</keyword>
<dbReference type="PANTHER" id="PTHR24093">
    <property type="entry name" value="CATION TRANSPORTING ATPASE"/>
    <property type="match status" value="1"/>
</dbReference>
<dbReference type="EMBL" id="CAUOFW020002294">
    <property type="protein sequence ID" value="CAK9152798.1"/>
    <property type="molecule type" value="Genomic_DNA"/>
</dbReference>
<comment type="subcellular location">
    <subcellularLocation>
        <location evidence="1">Membrane</location>
        <topology evidence="1">Multi-pass membrane protein</topology>
    </subcellularLocation>
</comment>
<dbReference type="Proteomes" id="UP001642360">
    <property type="component" value="Unassembled WGS sequence"/>
</dbReference>
<keyword evidence="12 16" id="KW-1133">Transmembrane helix</keyword>
<feature type="transmembrane region" description="Helical" evidence="16">
    <location>
        <begin position="358"/>
        <end position="382"/>
    </location>
</feature>
<evidence type="ECO:0000256" key="8">
    <source>
        <dbReference type="ARBA" id="ARBA00022837"/>
    </source>
</evidence>
<evidence type="ECO:0000256" key="10">
    <source>
        <dbReference type="ARBA" id="ARBA00022842"/>
    </source>
</evidence>
<feature type="transmembrane region" description="Helical" evidence="16">
    <location>
        <begin position="694"/>
        <end position="715"/>
    </location>
</feature>
<dbReference type="Gene3D" id="2.70.150.10">
    <property type="entry name" value="Calcium-transporting ATPase, cytoplasmic transduction domain A"/>
    <property type="match status" value="1"/>
</dbReference>
<evidence type="ECO:0000256" key="2">
    <source>
        <dbReference type="ARBA" id="ARBA00012790"/>
    </source>
</evidence>
<evidence type="ECO:0000256" key="11">
    <source>
        <dbReference type="ARBA" id="ARBA00022967"/>
    </source>
</evidence>
<feature type="transmembrane region" description="Helical" evidence="16">
    <location>
        <begin position="170"/>
        <end position="188"/>
    </location>
</feature>
<feature type="transmembrane region" description="Helical" evidence="16">
    <location>
        <begin position="661"/>
        <end position="682"/>
    </location>
</feature>
<dbReference type="GO" id="GO:0005524">
    <property type="term" value="F:ATP binding"/>
    <property type="evidence" value="ECO:0007669"/>
    <property type="project" value="UniProtKB-KW"/>
</dbReference>
<dbReference type="InterPro" id="IPR059000">
    <property type="entry name" value="ATPase_P-type_domA"/>
</dbReference>
<evidence type="ECO:0000256" key="14">
    <source>
        <dbReference type="ARBA" id="ARBA00023136"/>
    </source>
</evidence>
<dbReference type="InterPro" id="IPR004014">
    <property type="entry name" value="ATPase_P-typ_cation-transptr_N"/>
</dbReference>
<name>A0ABC8S766_9AQUA</name>
<keyword evidence="7" id="KW-0547">Nucleotide-binding</keyword>
<reference evidence="18 19" key="1">
    <citation type="submission" date="2024-02" db="EMBL/GenBank/DDBJ databases">
        <authorList>
            <person name="Vignale AGUSTIN F."/>
            <person name="Sosa J E."/>
            <person name="Modenutti C."/>
        </authorList>
    </citation>
    <scope>NUCLEOTIDE SEQUENCE [LARGE SCALE GENOMIC DNA]</scope>
</reference>
<keyword evidence="3" id="KW-0813">Transport</keyword>
<proteinExistence type="predicted"/>
<evidence type="ECO:0000256" key="3">
    <source>
        <dbReference type="ARBA" id="ARBA00022448"/>
    </source>
</evidence>
<dbReference type="EC" id="7.2.2.10" evidence="2"/>
<keyword evidence="9" id="KW-0067">ATP-binding</keyword>
<evidence type="ECO:0000256" key="7">
    <source>
        <dbReference type="ARBA" id="ARBA00022741"/>
    </source>
</evidence>
<dbReference type="InterPro" id="IPR006068">
    <property type="entry name" value="ATPase_P-typ_cation-transptr_C"/>
</dbReference>
<dbReference type="GO" id="GO:0046872">
    <property type="term" value="F:metal ion binding"/>
    <property type="evidence" value="ECO:0007669"/>
    <property type="project" value="UniProtKB-KW"/>
</dbReference>
<evidence type="ECO:0000256" key="9">
    <source>
        <dbReference type="ARBA" id="ARBA00022840"/>
    </source>
</evidence>
<evidence type="ECO:0000259" key="17">
    <source>
        <dbReference type="SMART" id="SM00831"/>
    </source>
</evidence>
<dbReference type="SUPFAM" id="SSF81653">
    <property type="entry name" value="Calcium ATPase, transduction domain A"/>
    <property type="match status" value="1"/>
</dbReference>
<organism evidence="18 19">
    <name type="scientific">Ilex paraguariensis</name>
    <name type="common">yerba mate</name>
    <dbReference type="NCBI Taxonomy" id="185542"/>
    <lineage>
        <taxon>Eukaryota</taxon>
        <taxon>Viridiplantae</taxon>
        <taxon>Streptophyta</taxon>
        <taxon>Embryophyta</taxon>
        <taxon>Tracheophyta</taxon>
        <taxon>Spermatophyta</taxon>
        <taxon>Magnoliopsida</taxon>
        <taxon>eudicotyledons</taxon>
        <taxon>Gunneridae</taxon>
        <taxon>Pentapetalae</taxon>
        <taxon>asterids</taxon>
        <taxon>campanulids</taxon>
        <taxon>Aquifoliales</taxon>
        <taxon>Aquifoliaceae</taxon>
        <taxon>Ilex</taxon>
    </lineage>
</organism>
<dbReference type="GO" id="GO:0005388">
    <property type="term" value="F:P-type calcium transporter activity"/>
    <property type="evidence" value="ECO:0007669"/>
    <property type="project" value="UniProtKB-EC"/>
</dbReference>
<feature type="domain" description="Cation-transporting P-type ATPase N-terminal" evidence="17">
    <location>
        <begin position="85"/>
        <end position="157"/>
    </location>
</feature>
<keyword evidence="19" id="KW-1185">Reference proteome</keyword>
<comment type="catalytic activity">
    <reaction evidence="15">
        <text>Ca(2+)(in) + ATP + H2O = Ca(2+)(out) + ADP + phosphate + H(+)</text>
        <dbReference type="Rhea" id="RHEA:18105"/>
        <dbReference type="ChEBI" id="CHEBI:15377"/>
        <dbReference type="ChEBI" id="CHEBI:15378"/>
        <dbReference type="ChEBI" id="CHEBI:29108"/>
        <dbReference type="ChEBI" id="CHEBI:30616"/>
        <dbReference type="ChEBI" id="CHEBI:43474"/>
        <dbReference type="ChEBI" id="CHEBI:456216"/>
        <dbReference type="EC" id="7.2.2.10"/>
    </reaction>
</comment>
<dbReference type="Gene3D" id="1.20.1110.10">
    <property type="entry name" value="Calcium-transporting ATPase, transmembrane domain"/>
    <property type="match status" value="2"/>
</dbReference>
<evidence type="ECO:0000313" key="19">
    <source>
        <dbReference type="Proteomes" id="UP001642360"/>
    </source>
</evidence>
<comment type="caution">
    <text evidence="18">The sequence shown here is derived from an EMBL/GenBank/DDBJ whole genome shotgun (WGS) entry which is preliminary data.</text>
</comment>
<protein>
    <recommendedName>
        <fullName evidence="2">P-type Ca(2+) transporter</fullName>
        <ecNumber evidence="2">7.2.2.10</ecNumber>
    </recommendedName>
</protein>
<gene>
    <name evidence="18" type="ORF">ILEXP_LOCUS21029</name>
</gene>
<keyword evidence="5 16" id="KW-0812">Transmembrane</keyword>
<evidence type="ECO:0000256" key="13">
    <source>
        <dbReference type="ARBA" id="ARBA00023065"/>
    </source>
</evidence>
<evidence type="ECO:0000256" key="15">
    <source>
        <dbReference type="ARBA" id="ARBA00048694"/>
    </source>
</evidence>
<accession>A0ABC8S766</accession>
<keyword evidence="10" id="KW-0460">Magnesium</keyword>
<dbReference type="Pfam" id="PF00689">
    <property type="entry name" value="Cation_ATPase_C"/>
    <property type="match status" value="1"/>
</dbReference>
<dbReference type="InterPro" id="IPR008250">
    <property type="entry name" value="ATPase_P-typ_transduc_dom_A_sf"/>
</dbReference>
<sequence length="739" mass="81423">MTDDLRLLFNAYKVAFGFLDAVGQSESKLAQAAREASFEDEILEEVRRAALEDELSDEARETGFNIDPDKLASMVRNHEIKSLRLFRGVEGLASRVKVSLNEGVKTSDVAIRQKFYGFNRYSEKPSRGFWMFVWDALQDLTLTIYMVCAVVSVVLGLATKGWPKGMYDGLGIVLSIFLVILVTAVSDYKQSLQFQKRIFIKVTRDKLTEKASIYDLVVGDVVHLSTGDQVPADGILISGLNLLVDESGLSGKSVPINKHKTNPFLLAGTKVQHGSGKMLVTTVGVRTEWGKMMVTLSEGGEDDTLLQGKLNGIATNIGKLGLVFAVLTFTVLTVRFLVEKALHKKFRDWSSRDALTILNYFTGTVAPEGLPLAVTLTIAFAIKKLMNEKAINRLPCASETMGSECSKPEVCSKTPEYLKEMVPTMYEEIPAMAWSSPMDQHTLVTHSRNTFQEVDEVTSDGTNDAPAVHEADIGLARDIGGTEDAKENADVVDANSTTRVEVGKWGPAVYANIQKFVQFQLTVNVVALMINFLSACISGSGPLTVVQLLWVNLIMDTLGALALATPPPNEGLMNRSPVRRNVSFITKAMWRNIIGQIIYQLAVLLVLNYDGKQLLRLKGSNAAAILKTFIFNTFVFCQVFNEINSLDIEKMNILRGMFNSWIFIGVVVFSVVLQVIIVEFLGTVAGTVPLRWQLWLISILIGAVSMPVALVLKCIPVDIKLAKRHNRSRPRASSGLELV</sequence>
<dbReference type="AlphaFoldDB" id="A0ABC8S766"/>
<keyword evidence="14 16" id="KW-0472">Membrane</keyword>
<evidence type="ECO:0000313" key="18">
    <source>
        <dbReference type="EMBL" id="CAK9152798.1"/>
    </source>
</evidence>
<evidence type="ECO:0000256" key="4">
    <source>
        <dbReference type="ARBA" id="ARBA00022568"/>
    </source>
</evidence>
<dbReference type="Pfam" id="PF00690">
    <property type="entry name" value="Cation_ATPase_N"/>
    <property type="match status" value="1"/>
</dbReference>
<dbReference type="SUPFAM" id="SSF81665">
    <property type="entry name" value="Calcium ATPase, transmembrane domain M"/>
    <property type="match status" value="1"/>
</dbReference>
<dbReference type="SMART" id="SM00831">
    <property type="entry name" value="Cation_ATPase_N"/>
    <property type="match status" value="1"/>
</dbReference>
<dbReference type="SUPFAM" id="SSF56784">
    <property type="entry name" value="HAD-like"/>
    <property type="match status" value="1"/>
</dbReference>
<dbReference type="InterPro" id="IPR023298">
    <property type="entry name" value="ATPase_P-typ_TM_dom_sf"/>
</dbReference>
<evidence type="ECO:0000256" key="1">
    <source>
        <dbReference type="ARBA" id="ARBA00004141"/>
    </source>
</evidence>
<evidence type="ECO:0000256" key="5">
    <source>
        <dbReference type="ARBA" id="ARBA00022692"/>
    </source>
</evidence>
<feature type="transmembrane region" description="Helical" evidence="16">
    <location>
        <begin position="621"/>
        <end position="640"/>
    </location>
</feature>
<evidence type="ECO:0000256" key="16">
    <source>
        <dbReference type="SAM" id="Phobius"/>
    </source>
</evidence>
<dbReference type="PANTHER" id="PTHR24093:SF462">
    <property type="entry name" value="CALCIUM-TRANSPORTING ATPASE 11, PLASMA MEMBRANE-TYPE-RELATED"/>
    <property type="match status" value="1"/>
</dbReference>
<evidence type="ECO:0000256" key="12">
    <source>
        <dbReference type="ARBA" id="ARBA00022989"/>
    </source>
</evidence>
<keyword evidence="13" id="KW-0406">Ion transport</keyword>
<keyword evidence="6" id="KW-0479">Metal-binding</keyword>
<feature type="transmembrane region" description="Helical" evidence="16">
    <location>
        <begin position="588"/>
        <end position="609"/>
    </location>
</feature>
<dbReference type="InterPro" id="IPR036412">
    <property type="entry name" value="HAD-like_sf"/>
</dbReference>
<dbReference type="GO" id="GO:0016020">
    <property type="term" value="C:membrane"/>
    <property type="evidence" value="ECO:0007669"/>
    <property type="project" value="UniProtKB-SubCell"/>
</dbReference>
<feature type="transmembrane region" description="Helical" evidence="16">
    <location>
        <begin position="140"/>
        <end position="158"/>
    </location>
</feature>